<dbReference type="Proteomes" id="UP001295684">
    <property type="component" value="Unassembled WGS sequence"/>
</dbReference>
<evidence type="ECO:0000256" key="2">
    <source>
        <dbReference type="SAM" id="MobiDB-lite"/>
    </source>
</evidence>
<comment type="caution">
    <text evidence="3">The sequence shown here is derived from an EMBL/GenBank/DDBJ whole genome shotgun (WGS) entry which is preliminary data.</text>
</comment>
<gene>
    <name evidence="3" type="ORF">ECRASSUSDP1_LOCUS340</name>
</gene>
<evidence type="ECO:0000313" key="4">
    <source>
        <dbReference type="Proteomes" id="UP001295684"/>
    </source>
</evidence>
<organism evidence="3 4">
    <name type="scientific">Euplotes crassus</name>
    <dbReference type="NCBI Taxonomy" id="5936"/>
    <lineage>
        <taxon>Eukaryota</taxon>
        <taxon>Sar</taxon>
        <taxon>Alveolata</taxon>
        <taxon>Ciliophora</taxon>
        <taxon>Intramacronucleata</taxon>
        <taxon>Spirotrichea</taxon>
        <taxon>Hypotrichia</taxon>
        <taxon>Euplotida</taxon>
        <taxon>Euplotidae</taxon>
        <taxon>Moneuplotes</taxon>
    </lineage>
</organism>
<feature type="region of interest" description="Disordered" evidence="2">
    <location>
        <begin position="596"/>
        <end position="625"/>
    </location>
</feature>
<dbReference type="EMBL" id="CAMPGE010000314">
    <property type="protein sequence ID" value="CAI2359055.1"/>
    <property type="molecule type" value="Genomic_DNA"/>
</dbReference>
<feature type="coiled-coil region" evidence="1">
    <location>
        <begin position="419"/>
        <end position="446"/>
    </location>
</feature>
<proteinExistence type="predicted"/>
<feature type="region of interest" description="Disordered" evidence="2">
    <location>
        <begin position="545"/>
        <end position="564"/>
    </location>
</feature>
<keyword evidence="1" id="KW-0175">Coiled coil</keyword>
<dbReference type="AlphaFoldDB" id="A0AAD1X690"/>
<feature type="compositionally biased region" description="Polar residues" evidence="2">
    <location>
        <begin position="551"/>
        <end position="564"/>
    </location>
</feature>
<sequence length="647" mass="75071">MSTLQYTPEISASLDTTKLSNKIATIESNIAEVRNEKYAKKLAENIQRLFLSMNETFLREFISKDQSPEESKESPREDPIIKKMKEAFCFYQEGLRNFITDHHKVQNKVIKIQQKLEGCEHDISNKIYRREFDQLFEDKTMKFKVKIKSRITKVEDHIHQIETKNVDHSVEVKQAVYKIEEDTIKKLIRLNDQLKNKMDINSVYDHVQFETKAIKEEQKNAIEDITTKLENRFNKLHTKYLEIDIKNNQITSSISNLSNQIIVLEQDFKDQKAEIIEQVSGMIEDRLESKLQPLEQSIHNIDQKTKERFESNLSQIKRIDEEIKEFFSKPIARPAEDPTVSAGAPPESFTQYHVEIDAIKNRLQRLQYDTNRSLNALRDELKEEISDKIIQTQFENFVEPKEPSSPLKNKSVSSKGLPNFQVKRQIEQMQENLKEFQSRIDKRVNSLKVELNFDSLYGLIKDRAITEEVEDKFNKVDSRIRGIKENQLDSKKDVERIEGWVLTLSKATSDIEKMIKTITPLALNKELDSKCLSCGQENLKLNKSSKSSLKRISSQGRNLQKISSTKTPLHPYAAIENSLSRENLAMKFSIDLNKTRPLPNQLSHPSAYNPPLNPAKPPKRTALPSSDLYKRKSKSRLRSYLALNSSI</sequence>
<name>A0AAD1X690_EUPCR</name>
<reference evidence="3" key="1">
    <citation type="submission" date="2023-07" db="EMBL/GenBank/DDBJ databases">
        <authorList>
            <consortium name="AG Swart"/>
            <person name="Singh M."/>
            <person name="Singh A."/>
            <person name="Seah K."/>
            <person name="Emmerich C."/>
        </authorList>
    </citation>
    <scope>NUCLEOTIDE SEQUENCE</scope>
    <source>
        <strain evidence="3">DP1</strain>
    </source>
</reference>
<evidence type="ECO:0000256" key="1">
    <source>
        <dbReference type="SAM" id="Coils"/>
    </source>
</evidence>
<keyword evidence="4" id="KW-1185">Reference proteome</keyword>
<evidence type="ECO:0000313" key="3">
    <source>
        <dbReference type="EMBL" id="CAI2359055.1"/>
    </source>
</evidence>
<protein>
    <submittedName>
        <fullName evidence="3">Uncharacterized protein</fullName>
    </submittedName>
</protein>
<accession>A0AAD1X690</accession>